<accession>A0A1Q9DYX9</accession>
<sequence>MTLLFLAFVNASSAFVKGFNYKVQEAVVQRKALQKDLLKKKTEFLDHANGHVDADEIRIWPRGQEPELAFDEFVVVMVQTD</sequence>
<name>A0A1Q9DYX9_SYMMI</name>
<evidence type="ECO:0000256" key="1">
    <source>
        <dbReference type="SAM" id="SignalP"/>
    </source>
</evidence>
<protein>
    <submittedName>
        <fullName evidence="2">Uncharacterized protein</fullName>
    </submittedName>
</protein>
<dbReference type="Proteomes" id="UP000186817">
    <property type="component" value="Unassembled WGS sequence"/>
</dbReference>
<comment type="caution">
    <text evidence="2">The sequence shown here is derived from an EMBL/GenBank/DDBJ whole genome shotgun (WGS) entry which is preliminary data.</text>
</comment>
<reference evidence="2 3" key="1">
    <citation type="submission" date="2016-02" db="EMBL/GenBank/DDBJ databases">
        <title>Genome analysis of coral dinoflagellate symbionts highlights evolutionary adaptations to a symbiotic lifestyle.</title>
        <authorList>
            <person name="Aranda M."/>
            <person name="Li Y."/>
            <person name="Liew Y.J."/>
            <person name="Baumgarten S."/>
            <person name="Simakov O."/>
            <person name="Wilson M."/>
            <person name="Piel J."/>
            <person name="Ashoor H."/>
            <person name="Bougouffa S."/>
            <person name="Bajic V.B."/>
            <person name="Ryu T."/>
            <person name="Ravasi T."/>
            <person name="Bayer T."/>
            <person name="Micklem G."/>
            <person name="Kim H."/>
            <person name="Bhak J."/>
            <person name="Lajeunesse T.C."/>
            <person name="Voolstra C.R."/>
        </authorList>
    </citation>
    <scope>NUCLEOTIDE SEQUENCE [LARGE SCALE GENOMIC DNA]</scope>
    <source>
        <strain evidence="2 3">CCMP2467</strain>
    </source>
</reference>
<dbReference type="AlphaFoldDB" id="A0A1Q9DYX9"/>
<dbReference type="EMBL" id="LSRX01000330">
    <property type="protein sequence ID" value="OLQ00378.1"/>
    <property type="molecule type" value="Genomic_DNA"/>
</dbReference>
<evidence type="ECO:0000313" key="2">
    <source>
        <dbReference type="EMBL" id="OLQ00378.1"/>
    </source>
</evidence>
<feature type="chain" id="PRO_5012457982" evidence="1">
    <location>
        <begin position="19"/>
        <end position="81"/>
    </location>
</feature>
<organism evidence="2 3">
    <name type="scientific">Symbiodinium microadriaticum</name>
    <name type="common">Dinoflagellate</name>
    <name type="synonym">Zooxanthella microadriatica</name>
    <dbReference type="NCBI Taxonomy" id="2951"/>
    <lineage>
        <taxon>Eukaryota</taxon>
        <taxon>Sar</taxon>
        <taxon>Alveolata</taxon>
        <taxon>Dinophyceae</taxon>
        <taxon>Suessiales</taxon>
        <taxon>Symbiodiniaceae</taxon>
        <taxon>Symbiodinium</taxon>
    </lineage>
</organism>
<keyword evidence="1" id="KW-0732">Signal</keyword>
<gene>
    <name evidence="2" type="ORF">AK812_SmicGene16963</name>
</gene>
<feature type="signal peptide" evidence="1">
    <location>
        <begin position="1"/>
        <end position="18"/>
    </location>
</feature>
<keyword evidence="3" id="KW-1185">Reference proteome</keyword>
<evidence type="ECO:0000313" key="3">
    <source>
        <dbReference type="Proteomes" id="UP000186817"/>
    </source>
</evidence>
<proteinExistence type="predicted"/>
<dbReference type="OrthoDB" id="413616at2759"/>